<accession>A0AA85JQM7</accession>
<dbReference type="Proteomes" id="UP000050795">
    <property type="component" value="Unassembled WGS sequence"/>
</dbReference>
<dbReference type="WBParaSite" id="TREG1_3910.1">
    <property type="protein sequence ID" value="TREG1_3910.1"/>
    <property type="gene ID" value="TREG1_3910"/>
</dbReference>
<evidence type="ECO:0000313" key="1">
    <source>
        <dbReference type="Proteomes" id="UP000050795"/>
    </source>
</evidence>
<dbReference type="AlphaFoldDB" id="A0AA85JQM7"/>
<evidence type="ECO:0000313" key="2">
    <source>
        <dbReference type="WBParaSite" id="TREG1_3910.1"/>
    </source>
</evidence>
<organism evidence="1 2">
    <name type="scientific">Trichobilharzia regenti</name>
    <name type="common">Nasal bird schistosome</name>
    <dbReference type="NCBI Taxonomy" id="157069"/>
    <lineage>
        <taxon>Eukaryota</taxon>
        <taxon>Metazoa</taxon>
        <taxon>Spiralia</taxon>
        <taxon>Lophotrochozoa</taxon>
        <taxon>Platyhelminthes</taxon>
        <taxon>Trematoda</taxon>
        <taxon>Digenea</taxon>
        <taxon>Strigeidida</taxon>
        <taxon>Schistosomatoidea</taxon>
        <taxon>Schistosomatidae</taxon>
        <taxon>Trichobilharzia</taxon>
    </lineage>
</organism>
<reference evidence="2" key="2">
    <citation type="submission" date="2023-11" db="UniProtKB">
        <authorList>
            <consortium name="WormBaseParasite"/>
        </authorList>
    </citation>
    <scope>IDENTIFICATION</scope>
</reference>
<proteinExistence type="predicted"/>
<sequence>MVIGGASCCCWRLFVGDGLLSSISDFSMFITWVKSVLSSLPASQSASFLSHFVASLCLAPSIQVCPCVTLNNNITNSSNKLIFFGNDSLKLQLNMYTQYFAQHTDDL</sequence>
<keyword evidence="1" id="KW-1185">Reference proteome</keyword>
<protein>
    <submittedName>
        <fullName evidence="2">Uncharacterized protein</fullName>
    </submittedName>
</protein>
<name>A0AA85JQM7_TRIRE</name>
<reference evidence="1" key="1">
    <citation type="submission" date="2022-06" db="EMBL/GenBank/DDBJ databases">
        <authorList>
            <person name="Berger JAMES D."/>
            <person name="Berger JAMES D."/>
        </authorList>
    </citation>
    <scope>NUCLEOTIDE SEQUENCE [LARGE SCALE GENOMIC DNA]</scope>
</reference>